<accession>A0A5P2QS20</accession>
<name>A0A5P2QS20_9RHOB</name>
<organism evidence="1 2">
    <name type="scientific">Paracoccus yeei</name>
    <dbReference type="NCBI Taxonomy" id="147645"/>
    <lineage>
        <taxon>Bacteria</taxon>
        <taxon>Pseudomonadati</taxon>
        <taxon>Pseudomonadota</taxon>
        <taxon>Alphaproteobacteria</taxon>
        <taxon>Rhodobacterales</taxon>
        <taxon>Paracoccaceae</taxon>
        <taxon>Paracoccus</taxon>
    </lineage>
</organism>
<evidence type="ECO:0000313" key="2">
    <source>
        <dbReference type="Proteomes" id="UP000324507"/>
    </source>
</evidence>
<reference evidence="1 2" key="1">
    <citation type="submission" date="2019-09" db="EMBL/GenBank/DDBJ databases">
        <title>FDA dAtabase for Regulatory Grade micrObial Sequences (FDA-ARGOS): Supporting development and validation of Infectious Disease Dx tests.</title>
        <authorList>
            <person name="Sciortino C."/>
            <person name="Tallon L."/>
            <person name="Sadzewicz L."/>
            <person name="Vavikolanu K."/>
            <person name="Mehta A."/>
            <person name="Aluvathingal J."/>
            <person name="Nadendla S."/>
            <person name="Nandy P."/>
            <person name="Geyer C."/>
            <person name="Yan Y."/>
            <person name="Sichtig H."/>
        </authorList>
    </citation>
    <scope>NUCLEOTIDE SEQUENCE [LARGE SCALE GENOMIC DNA]</scope>
    <source>
        <strain evidence="1 2">FDAARGOS_643</strain>
    </source>
</reference>
<gene>
    <name evidence="1" type="ORF">FOB51_12220</name>
</gene>
<dbReference type="EMBL" id="CP044081">
    <property type="protein sequence ID" value="QEU08695.1"/>
    <property type="molecule type" value="Genomic_DNA"/>
</dbReference>
<evidence type="ECO:0000313" key="1">
    <source>
        <dbReference type="EMBL" id="QEU08695.1"/>
    </source>
</evidence>
<sequence>MGSRSHCLPGNLYKLSDHDRAMVLDVHLRNLEAEIQGIKDGTIFGRGGKSYLLKLANARMRRLVKTANAYGLWLDDDQQAA</sequence>
<protein>
    <submittedName>
        <fullName evidence="1">Uncharacterized protein</fullName>
    </submittedName>
</protein>
<dbReference type="AlphaFoldDB" id="A0A5P2QS20"/>
<dbReference type="RefSeq" id="WP_150350708.1">
    <property type="nucleotide sequence ID" value="NZ_CP044081.1"/>
</dbReference>
<dbReference type="Proteomes" id="UP000324507">
    <property type="component" value="Chromosome"/>
</dbReference>
<proteinExistence type="predicted"/>